<comment type="subcellular location">
    <subcellularLocation>
        <location evidence="1">Nucleus</location>
    </subcellularLocation>
</comment>
<dbReference type="GO" id="GO:0008307">
    <property type="term" value="F:structural constituent of muscle"/>
    <property type="evidence" value="ECO:0007669"/>
    <property type="project" value="TreeGrafter"/>
</dbReference>
<keyword evidence="7" id="KW-0539">Nucleus</keyword>
<dbReference type="AlphaFoldDB" id="A0A7R9QM88"/>
<name>A0A7R9QM88_9ACAR</name>
<dbReference type="Proteomes" id="UP000759131">
    <property type="component" value="Unassembled WGS sequence"/>
</dbReference>
<dbReference type="Pfam" id="PF00412">
    <property type="entry name" value="LIM"/>
    <property type="match status" value="1"/>
</dbReference>
<dbReference type="GO" id="GO:0060537">
    <property type="term" value="P:muscle tissue development"/>
    <property type="evidence" value="ECO:0007669"/>
    <property type="project" value="TreeGrafter"/>
</dbReference>
<keyword evidence="4" id="KW-0677">Repeat</keyword>
<dbReference type="SMART" id="SM00132">
    <property type="entry name" value="LIM"/>
    <property type="match status" value="1"/>
</dbReference>
<dbReference type="GO" id="GO:0045214">
    <property type="term" value="P:sarcomere organization"/>
    <property type="evidence" value="ECO:0007669"/>
    <property type="project" value="TreeGrafter"/>
</dbReference>
<evidence type="ECO:0000256" key="3">
    <source>
        <dbReference type="ARBA" id="ARBA00022723"/>
    </source>
</evidence>
<dbReference type="GO" id="GO:0007517">
    <property type="term" value="P:muscle organ development"/>
    <property type="evidence" value="ECO:0007669"/>
    <property type="project" value="UniProtKB-KW"/>
</dbReference>
<gene>
    <name evidence="10" type="ORF">OSB1V03_LOCUS23287</name>
</gene>
<keyword evidence="6 8" id="KW-0440">LIM domain</keyword>
<evidence type="ECO:0000256" key="6">
    <source>
        <dbReference type="ARBA" id="ARBA00023038"/>
    </source>
</evidence>
<sequence length="70" mass="7851">MSNICLKCNRAVYAAEEMLAGGLKWHKICFKCNLCNKRLDSVNVNAHDQALYCKQCYARKFGPKGYGFGG</sequence>
<dbReference type="GO" id="GO:0042805">
    <property type="term" value="F:actinin binding"/>
    <property type="evidence" value="ECO:0007669"/>
    <property type="project" value="TreeGrafter"/>
</dbReference>
<evidence type="ECO:0000256" key="5">
    <source>
        <dbReference type="ARBA" id="ARBA00022833"/>
    </source>
</evidence>
<evidence type="ECO:0000256" key="2">
    <source>
        <dbReference type="ARBA" id="ARBA00022541"/>
    </source>
</evidence>
<dbReference type="SUPFAM" id="SSF57716">
    <property type="entry name" value="Glucocorticoid receptor-like (DNA-binding domain)"/>
    <property type="match status" value="2"/>
</dbReference>
<dbReference type="GO" id="GO:0005634">
    <property type="term" value="C:nucleus"/>
    <property type="evidence" value="ECO:0007669"/>
    <property type="project" value="UniProtKB-SubCell"/>
</dbReference>
<dbReference type="OrthoDB" id="1679758at2759"/>
<accession>A0A7R9QM88</accession>
<evidence type="ECO:0000256" key="7">
    <source>
        <dbReference type="ARBA" id="ARBA00023242"/>
    </source>
</evidence>
<evidence type="ECO:0000313" key="10">
    <source>
        <dbReference type="EMBL" id="CAD7651299.1"/>
    </source>
</evidence>
<dbReference type="EMBL" id="CAJPIZ010056870">
    <property type="protein sequence ID" value="CAG2123342.1"/>
    <property type="molecule type" value="Genomic_DNA"/>
</dbReference>
<dbReference type="EMBL" id="OC911445">
    <property type="protein sequence ID" value="CAD7651299.1"/>
    <property type="molecule type" value="Genomic_DNA"/>
</dbReference>
<keyword evidence="2" id="KW-0517">Myogenesis</keyword>
<dbReference type="PROSITE" id="PS00478">
    <property type="entry name" value="LIM_DOMAIN_1"/>
    <property type="match status" value="1"/>
</dbReference>
<evidence type="ECO:0000256" key="8">
    <source>
        <dbReference type="PROSITE-ProRule" id="PRU00125"/>
    </source>
</evidence>
<feature type="domain" description="LIM zinc-binding" evidence="9">
    <location>
        <begin position="3"/>
        <end position="63"/>
    </location>
</feature>
<dbReference type="PROSITE" id="PS50023">
    <property type="entry name" value="LIM_DOMAIN_2"/>
    <property type="match status" value="1"/>
</dbReference>
<dbReference type="GO" id="GO:0030018">
    <property type="term" value="C:Z disc"/>
    <property type="evidence" value="ECO:0007669"/>
    <property type="project" value="TreeGrafter"/>
</dbReference>
<proteinExistence type="predicted"/>
<evidence type="ECO:0000313" key="11">
    <source>
        <dbReference type="Proteomes" id="UP000759131"/>
    </source>
</evidence>
<dbReference type="FunFam" id="2.10.110.10:FF:000001">
    <property type="entry name" value="Cysteine and glycine-rich protein 1"/>
    <property type="match status" value="1"/>
</dbReference>
<dbReference type="InterPro" id="IPR001781">
    <property type="entry name" value="Znf_LIM"/>
</dbReference>
<protein>
    <recommendedName>
        <fullName evidence="9">LIM zinc-binding domain-containing protein</fullName>
    </recommendedName>
</protein>
<evidence type="ECO:0000256" key="1">
    <source>
        <dbReference type="ARBA" id="ARBA00004123"/>
    </source>
</evidence>
<reference evidence="10" key="1">
    <citation type="submission" date="2020-11" db="EMBL/GenBank/DDBJ databases">
        <authorList>
            <person name="Tran Van P."/>
        </authorList>
    </citation>
    <scope>NUCLEOTIDE SEQUENCE</scope>
</reference>
<evidence type="ECO:0000259" key="9">
    <source>
        <dbReference type="PROSITE" id="PS50023"/>
    </source>
</evidence>
<keyword evidence="5 8" id="KW-0862">Zinc</keyword>
<dbReference type="PANTHER" id="PTHR24215:SF35">
    <property type="entry name" value="MUSCLE LIM PROTEIN MLP84B"/>
    <property type="match status" value="1"/>
</dbReference>
<evidence type="ECO:0000256" key="4">
    <source>
        <dbReference type="ARBA" id="ARBA00022737"/>
    </source>
</evidence>
<keyword evidence="3 8" id="KW-0479">Metal-binding</keyword>
<organism evidence="10">
    <name type="scientific">Medioppia subpectinata</name>
    <dbReference type="NCBI Taxonomy" id="1979941"/>
    <lineage>
        <taxon>Eukaryota</taxon>
        <taxon>Metazoa</taxon>
        <taxon>Ecdysozoa</taxon>
        <taxon>Arthropoda</taxon>
        <taxon>Chelicerata</taxon>
        <taxon>Arachnida</taxon>
        <taxon>Acari</taxon>
        <taxon>Acariformes</taxon>
        <taxon>Sarcoptiformes</taxon>
        <taxon>Oribatida</taxon>
        <taxon>Brachypylina</taxon>
        <taxon>Oppioidea</taxon>
        <taxon>Oppiidae</taxon>
        <taxon>Medioppia</taxon>
    </lineage>
</organism>
<keyword evidence="11" id="KW-1185">Reference proteome</keyword>
<dbReference type="Gene3D" id="2.10.110.10">
    <property type="entry name" value="Cysteine Rich Protein"/>
    <property type="match status" value="1"/>
</dbReference>
<dbReference type="PANTHER" id="PTHR24215">
    <property type="entry name" value="RHO-GTPASE-ACTIVATING PROTEIN LRG1"/>
    <property type="match status" value="1"/>
</dbReference>
<dbReference type="GO" id="GO:0046872">
    <property type="term" value="F:metal ion binding"/>
    <property type="evidence" value="ECO:0007669"/>
    <property type="project" value="UniProtKB-KW"/>
</dbReference>
<feature type="non-terminal residue" evidence="10">
    <location>
        <position position="70"/>
    </location>
</feature>